<accession>A0A2W5GUX2</accession>
<sequence>MKKRILSILMVSLIVANVNASGIDNKEKGKTNEKVENSDVAKGATVKFIGEAKDNAIVFDVDFDNPTGKNFLLEISNSQGDDLYSQTFSGVNFHKTIMIRKDSDAAGKVKFSLKNRGNDIYSKSFSIDTETRVLRNVVVKSVN</sequence>
<evidence type="ECO:0000256" key="1">
    <source>
        <dbReference type="SAM" id="SignalP"/>
    </source>
</evidence>
<evidence type="ECO:0000313" key="2">
    <source>
        <dbReference type="EMBL" id="PZP49656.1"/>
    </source>
</evidence>
<protein>
    <submittedName>
        <fullName evidence="2">Uncharacterized protein</fullName>
    </submittedName>
</protein>
<dbReference type="EMBL" id="QFOI01000101">
    <property type="protein sequence ID" value="PZP49656.1"/>
    <property type="molecule type" value="Genomic_DNA"/>
</dbReference>
<keyword evidence="1" id="KW-0732">Signal</keyword>
<evidence type="ECO:0000313" key="3">
    <source>
        <dbReference type="Proteomes" id="UP000249645"/>
    </source>
</evidence>
<organism evidence="2 3">
    <name type="scientific">Pseudopedobacter saltans</name>
    <dbReference type="NCBI Taxonomy" id="151895"/>
    <lineage>
        <taxon>Bacteria</taxon>
        <taxon>Pseudomonadati</taxon>
        <taxon>Bacteroidota</taxon>
        <taxon>Sphingobacteriia</taxon>
        <taxon>Sphingobacteriales</taxon>
        <taxon>Sphingobacteriaceae</taxon>
        <taxon>Pseudopedobacter</taxon>
    </lineage>
</organism>
<dbReference type="AlphaFoldDB" id="A0A2W5GUX2"/>
<name>A0A2W5GUX2_9SPHI</name>
<dbReference type="Proteomes" id="UP000249645">
    <property type="component" value="Unassembled WGS sequence"/>
</dbReference>
<reference evidence="2 3" key="1">
    <citation type="submission" date="2017-11" db="EMBL/GenBank/DDBJ databases">
        <title>Infants hospitalized years apart are colonized by the same room-sourced microbial strains.</title>
        <authorList>
            <person name="Brooks B."/>
            <person name="Olm M.R."/>
            <person name="Firek B.A."/>
            <person name="Baker R."/>
            <person name="Thomas B.C."/>
            <person name="Morowitz M.J."/>
            <person name="Banfield J.F."/>
        </authorList>
    </citation>
    <scope>NUCLEOTIDE SEQUENCE [LARGE SCALE GENOMIC DNA]</scope>
    <source>
        <strain evidence="2">S2_009_000_R2_76</strain>
    </source>
</reference>
<feature type="signal peptide" evidence="1">
    <location>
        <begin position="1"/>
        <end position="20"/>
    </location>
</feature>
<feature type="chain" id="PRO_5015871013" evidence="1">
    <location>
        <begin position="21"/>
        <end position="143"/>
    </location>
</feature>
<comment type="caution">
    <text evidence="2">The sequence shown here is derived from an EMBL/GenBank/DDBJ whole genome shotgun (WGS) entry which is preliminary data.</text>
</comment>
<proteinExistence type="predicted"/>
<gene>
    <name evidence="2" type="ORF">DI598_07300</name>
</gene>